<dbReference type="EMBL" id="AAGGTW010000007">
    <property type="protein sequence ID" value="EBN7904455.1"/>
    <property type="molecule type" value="Genomic_DNA"/>
</dbReference>
<gene>
    <name evidence="2" type="ORF">D0V52_18015</name>
</gene>
<keyword evidence="1" id="KW-1133">Transmembrane helix</keyword>
<feature type="transmembrane region" description="Helical" evidence="1">
    <location>
        <begin position="204"/>
        <end position="225"/>
    </location>
</feature>
<feature type="transmembrane region" description="Helical" evidence="1">
    <location>
        <begin position="31"/>
        <end position="50"/>
    </location>
</feature>
<feature type="transmembrane region" description="Helical" evidence="1">
    <location>
        <begin position="140"/>
        <end position="159"/>
    </location>
</feature>
<feature type="transmembrane region" description="Helical" evidence="1">
    <location>
        <begin position="237"/>
        <end position="259"/>
    </location>
</feature>
<accession>A0A5T8U4S3</accession>
<sequence length="337" mass="39943">MRYNNKNDLALILEDIKRYLIYLFKNIDKTIVFIVFMCTFSGAWFLFSFANTHNVKFIDLIQTNLLVSFGAFSFATIFFIIYIFWTCFFISPIISKFLYFEILTKEKIRKRKTRIKIYFIYFFLCGIVSIILFHNVIIGVLIQLVVLALFHFVIMQQPFNFQKAFKTLKLFIYTLLLLVMSYIILFLLSLTLNFEIAKTLSFNWILQTLFISFIIIILAGVGFADMHLRIRDTRNRVQYYLLFAVPVIFYIATVFSSGISEKIVNLTGLGYQYRCYYDTDLNQYYIPDEFIQEKYHNKTKLFIVADVDSKMYISPKDKHIAGFYFTAKELAQVDCRK</sequence>
<feature type="transmembrane region" description="Helical" evidence="1">
    <location>
        <begin position="115"/>
        <end position="134"/>
    </location>
</feature>
<protein>
    <submittedName>
        <fullName evidence="2">Uncharacterized protein</fullName>
    </submittedName>
</protein>
<comment type="caution">
    <text evidence="2">The sequence shown here is derived from an EMBL/GenBank/DDBJ whole genome shotgun (WGS) entry which is preliminary data.</text>
</comment>
<keyword evidence="1" id="KW-0812">Transmembrane</keyword>
<evidence type="ECO:0000256" key="1">
    <source>
        <dbReference type="SAM" id="Phobius"/>
    </source>
</evidence>
<organism evidence="2">
    <name type="scientific">Salmonella enterica</name>
    <name type="common">Salmonella choleraesuis</name>
    <dbReference type="NCBI Taxonomy" id="28901"/>
    <lineage>
        <taxon>Bacteria</taxon>
        <taxon>Pseudomonadati</taxon>
        <taxon>Pseudomonadota</taxon>
        <taxon>Gammaproteobacteria</taxon>
        <taxon>Enterobacterales</taxon>
        <taxon>Enterobacteriaceae</taxon>
        <taxon>Salmonella</taxon>
    </lineage>
</organism>
<dbReference type="RefSeq" id="WP_064044228.1">
    <property type="nucleotide sequence ID" value="NZ_CAIZBH010000064.1"/>
</dbReference>
<name>A0A5T8U4S3_SALER</name>
<feature type="transmembrane region" description="Helical" evidence="1">
    <location>
        <begin position="171"/>
        <end position="192"/>
    </location>
</feature>
<dbReference type="AlphaFoldDB" id="A0A5T8U4S3"/>
<proteinExistence type="predicted"/>
<reference evidence="2" key="1">
    <citation type="submission" date="2018-08" db="EMBL/GenBank/DDBJ databases">
        <authorList>
            <consortium name="PulseNet: The National Subtyping Network for Foodborne Disease Surveillance"/>
            <person name="Tarr C.L."/>
            <person name="Trees E."/>
            <person name="Katz L.S."/>
            <person name="Carleton-Romer H.A."/>
            <person name="Stroika S."/>
            <person name="Kucerova Z."/>
            <person name="Roache K.F."/>
            <person name="Sabol A.L."/>
            <person name="Besser J."/>
            <person name="Gerner-Smidt P."/>
        </authorList>
    </citation>
    <scope>NUCLEOTIDE SEQUENCE</scope>
    <source>
        <strain evidence="2">PNUSAS045480</strain>
    </source>
</reference>
<feature type="transmembrane region" description="Helical" evidence="1">
    <location>
        <begin position="70"/>
        <end position="94"/>
    </location>
</feature>
<keyword evidence="1" id="KW-0472">Membrane</keyword>
<evidence type="ECO:0000313" key="2">
    <source>
        <dbReference type="EMBL" id="EBN7904455.1"/>
    </source>
</evidence>